<comment type="similarity">
    <text evidence="2">Belongs to the resistance-nodulation-cell division (RND) (TC 2.A.6) family.</text>
</comment>
<feature type="transmembrane region" description="Helical" evidence="9">
    <location>
        <begin position="882"/>
        <end position="902"/>
    </location>
</feature>
<feature type="transmembrane region" description="Helical" evidence="9">
    <location>
        <begin position="328"/>
        <end position="347"/>
    </location>
</feature>
<dbReference type="GO" id="GO:0009636">
    <property type="term" value="P:response to toxic substance"/>
    <property type="evidence" value="ECO:0007669"/>
    <property type="project" value="UniProtKB-ARBA"/>
</dbReference>
<feature type="transmembrane region" description="Helical" evidence="9">
    <location>
        <begin position="908"/>
        <end position="933"/>
    </location>
</feature>
<evidence type="ECO:0000256" key="9">
    <source>
        <dbReference type="SAM" id="Phobius"/>
    </source>
</evidence>
<evidence type="ECO:0000256" key="6">
    <source>
        <dbReference type="ARBA" id="ARBA00022692"/>
    </source>
</evidence>
<sequence length="1030" mass="112064">MISIIIVLAGLVSIETLPIEEYPEVVPPQVQVAANYPGASADTLAQTVGAPLEQEINGVDNMIYISSVATSTGEMNLNVYFEIGTDPDQATIDVNNRVQAALSKLPEEVQRQGVTARKKSSSIVEVLSIYSPDSSQTPLYISNYALINVVDDLKRVKGVGDIVLFGGKDYSIRVWLKPDRLAKHSLTPNDVIAAIKEQNSQFATGQFGQEPIANKPMFTYTVTTKGRMVDAEEFGNIILRADKSGATLRLKEVATVELGAKSYTFDATMDGKPAVPIGVFLQPGANALETVGLVNAEMDRLAEKFPSGMSYAIPYNTTKFVQISIQEVIKTFIEAMALVALIVYLFLQNLRTTIIPLLAVPVSIIGTFAGMYALGFSINLLTLFGLILAIGIVVDDAIIVIENVERIHRTEGLPIKEATIKAMQEVTSPVISIVLVLAAVFIPVSFMGGFTGQMYKQFAMTIVVSVTISGFVALTLTPALCTVFLKEHDSEPFWFVRKFNEFFDFSTRIFTQGVRLVLKYVAISLLLVVGIIYVAFDLFSRVPSSLVPTEDKGVLFILSYLPSASALHRTVDVRDTISGALGQNPNVSHVIAFAGMDLISFARKSDAGVAFVELTDWDQRKNPAQHSQNLASQFTGMFYPNKEAFILAVNPPPIMGLSVTGGFEMYVQDRTGMGYGELNKYVNQIVAKANQRPELVMVRSTLDMNVPQYSVVLDREKAKSLGIGVSEVFSAMQATFGSVYVNDFNLYGRTYQVNIQSEGDYRAGPEKLSEVFVRSSSGQMIPLSSLLTFERTLGADVVDRFNLFPAAKVLGEPKPGYTSGDALRAIEEVTKEVLPEGYTIAWSGSSYQEKEMGGTGMQAFIFALIFVFLILAAQYERWLMPLAVITAVPFAVFGAISATWLRGLSNDVYFQIGLVMLIGLSAKNAILIVEFAMQKREEGLSIVEASLEAARLRFRPIVMTSLAFTIGVIPLAISSGAGAASRHAIGTGVIGGMVAATTIAIFFVPLFYTLLERLNERFRGSKKGGVTHGA</sequence>
<dbReference type="NCBIfam" id="NF000282">
    <property type="entry name" value="RND_permease_1"/>
    <property type="match status" value="1"/>
</dbReference>
<reference evidence="10 11" key="1">
    <citation type="journal article" date="2003" name="Proc. Natl. Acad. Sci. U.S.A.">
        <title>Complete genome sequence and analysis of Wolinella succinogenes.</title>
        <authorList>
            <person name="Baar C."/>
            <person name="Eppinger M."/>
            <person name="Raddatz G."/>
            <person name="Simon JM."/>
            <person name="Lanz C."/>
            <person name="Klimmek O."/>
            <person name="Nandakumar R."/>
            <person name="Gross R."/>
            <person name="Rosinus A."/>
            <person name="Keller H."/>
            <person name="Jagtap P."/>
            <person name="Linke B."/>
            <person name="Meyer F."/>
            <person name="Lederer H."/>
            <person name="Schuster S.C."/>
        </authorList>
    </citation>
    <scope>NUCLEOTIDE SEQUENCE [LARGE SCALE GENOMIC DNA]</scope>
    <source>
        <strain evidence="11">ATCC 29543 / DSM 1740 / CCUG 13145 / JCM 31913 / LMG 7466 / NCTC 11488 / FDC 602W</strain>
    </source>
</reference>
<feature type="transmembrane region" description="Helical" evidence="9">
    <location>
        <begin position="380"/>
        <end position="401"/>
    </location>
</feature>
<dbReference type="InterPro" id="IPR001036">
    <property type="entry name" value="Acrflvin-R"/>
</dbReference>
<dbReference type="PRINTS" id="PR00702">
    <property type="entry name" value="ACRIFLAVINRP"/>
</dbReference>
<dbReference type="Gene3D" id="3.30.70.1320">
    <property type="entry name" value="Multidrug efflux transporter AcrB pore domain like"/>
    <property type="match status" value="1"/>
</dbReference>
<dbReference type="SUPFAM" id="SSF82693">
    <property type="entry name" value="Multidrug efflux transporter AcrB pore domain, PN1, PN2, PC1 and PC2 subdomains"/>
    <property type="match status" value="4"/>
</dbReference>
<evidence type="ECO:0000256" key="5">
    <source>
        <dbReference type="ARBA" id="ARBA00022519"/>
    </source>
</evidence>
<dbReference type="Pfam" id="PF00873">
    <property type="entry name" value="ACR_tran"/>
    <property type="match status" value="1"/>
</dbReference>
<evidence type="ECO:0000256" key="8">
    <source>
        <dbReference type="ARBA" id="ARBA00023136"/>
    </source>
</evidence>
<dbReference type="GO" id="GO:0042910">
    <property type="term" value="F:xenobiotic transmembrane transporter activity"/>
    <property type="evidence" value="ECO:0007669"/>
    <property type="project" value="TreeGrafter"/>
</dbReference>
<dbReference type="GO" id="GO:0005886">
    <property type="term" value="C:plasma membrane"/>
    <property type="evidence" value="ECO:0007669"/>
    <property type="project" value="UniProtKB-SubCell"/>
</dbReference>
<dbReference type="SUPFAM" id="SSF82866">
    <property type="entry name" value="Multidrug efflux transporter AcrB transmembrane domain"/>
    <property type="match status" value="2"/>
</dbReference>
<evidence type="ECO:0000256" key="7">
    <source>
        <dbReference type="ARBA" id="ARBA00022989"/>
    </source>
</evidence>
<evidence type="ECO:0000256" key="3">
    <source>
        <dbReference type="ARBA" id="ARBA00022448"/>
    </source>
</evidence>
<keyword evidence="5" id="KW-0997">Cell inner membrane</keyword>
<dbReference type="Gene3D" id="3.30.2090.10">
    <property type="entry name" value="Multidrug efflux transporter AcrB TolC docking domain, DN and DC subdomains"/>
    <property type="match status" value="2"/>
</dbReference>
<dbReference type="PANTHER" id="PTHR32063">
    <property type="match status" value="1"/>
</dbReference>
<dbReference type="NCBIfam" id="TIGR00915">
    <property type="entry name" value="2A0602"/>
    <property type="match status" value="1"/>
</dbReference>
<dbReference type="SUPFAM" id="SSF82714">
    <property type="entry name" value="Multidrug efflux transporter AcrB TolC docking domain, DN and DC subdomains"/>
    <property type="match status" value="2"/>
</dbReference>
<dbReference type="STRING" id="273121.WS0770"/>
<keyword evidence="7 9" id="KW-1133">Transmembrane helix</keyword>
<keyword evidence="8 9" id="KW-0472">Membrane</keyword>
<dbReference type="Gene3D" id="1.20.1640.10">
    <property type="entry name" value="Multidrug efflux transporter AcrB transmembrane domain"/>
    <property type="match status" value="2"/>
</dbReference>
<proteinExistence type="inferred from homology"/>
<organism evidence="11">
    <name type="scientific">Wolinella succinogenes (strain ATCC 29543 / DSM 1740 / CCUG 13145 / JCM 31913 / LMG 7466 / NCTC 11488 / FDC 602W)</name>
    <name type="common">Vibrio succinogenes</name>
    <dbReference type="NCBI Taxonomy" id="273121"/>
    <lineage>
        <taxon>Bacteria</taxon>
        <taxon>Pseudomonadati</taxon>
        <taxon>Campylobacterota</taxon>
        <taxon>Epsilonproteobacteria</taxon>
        <taxon>Campylobacterales</taxon>
        <taxon>Helicobacteraceae</taxon>
        <taxon>Wolinella</taxon>
    </lineage>
</organism>
<comment type="subcellular location">
    <subcellularLocation>
        <location evidence="1">Cell inner membrane</location>
        <topology evidence="1">Multi-pass membrane protein</topology>
    </subcellularLocation>
</comment>
<dbReference type="FunFam" id="3.30.70.1430:FF:000001">
    <property type="entry name" value="Efflux pump membrane transporter"/>
    <property type="match status" value="1"/>
</dbReference>
<dbReference type="PANTHER" id="PTHR32063:SF13">
    <property type="entry name" value="MULTIDRUG EFFLUX PUMP SUBUNIT ACRB-RELATED"/>
    <property type="match status" value="1"/>
</dbReference>
<evidence type="ECO:0000313" key="10">
    <source>
        <dbReference type="EMBL" id="CAE09885.1"/>
    </source>
</evidence>
<dbReference type="AlphaFoldDB" id="Q7M9P9"/>
<dbReference type="InterPro" id="IPR027463">
    <property type="entry name" value="AcrB_DN_DC_subdom"/>
</dbReference>
<dbReference type="HOGENOM" id="CLU_002755_1_1_7"/>
<dbReference type="InterPro" id="IPR004764">
    <property type="entry name" value="MdtF-like"/>
</dbReference>
<feature type="transmembrane region" description="Helical" evidence="9">
    <location>
        <begin position="426"/>
        <end position="446"/>
    </location>
</feature>
<evidence type="ECO:0000256" key="1">
    <source>
        <dbReference type="ARBA" id="ARBA00004429"/>
    </source>
</evidence>
<feature type="transmembrane region" description="Helical" evidence="9">
    <location>
        <begin position="516"/>
        <end position="536"/>
    </location>
</feature>
<dbReference type="Gene3D" id="3.30.70.1440">
    <property type="entry name" value="Multidrug efflux transporter AcrB pore domain"/>
    <property type="match status" value="1"/>
</dbReference>
<keyword evidence="4" id="KW-1003">Cell membrane</keyword>
<dbReference type="Gene3D" id="3.30.70.1430">
    <property type="entry name" value="Multidrug efflux transporter AcrB pore domain"/>
    <property type="match status" value="2"/>
</dbReference>
<name>Q7M9P9_WOLSU</name>
<dbReference type="EMBL" id="BX571659">
    <property type="protein sequence ID" value="CAE09885.1"/>
    <property type="molecule type" value="Genomic_DNA"/>
</dbReference>
<feature type="transmembrane region" description="Helical" evidence="9">
    <location>
        <begin position="856"/>
        <end position="875"/>
    </location>
</feature>
<keyword evidence="6 9" id="KW-0812">Transmembrane</keyword>
<feature type="transmembrane region" description="Helical" evidence="9">
    <location>
        <begin position="954"/>
        <end position="973"/>
    </location>
</feature>
<evidence type="ECO:0000256" key="2">
    <source>
        <dbReference type="ARBA" id="ARBA00010942"/>
    </source>
</evidence>
<keyword evidence="3" id="KW-0813">Transport</keyword>
<accession>Q7M9P9</accession>
<feature type="transmembrane region" description="Helical" evidence="9">
    <location>
        <begin position="458"/>
        <end position="485"/>
    </location>
</feature>
<dbReference type="FunFam" id="1.20.1640.10:FF:000001">
    <property type="entry name" value="Efflux pump membrane transporter"/>
    <property type="match status" value="1"/>
</dbReference>
<gene>
    <name evidence="10" type="ordered locus">WS0770</name>
</gene>
<dbReference type="GO" id="GO:0015562">
    <property type="term" value="F:efflux transmembrane transporter activity"/>
    <property type="evidence" value="ECO:0007669"/>
    <property type="project" value="InterPro"/>
</dbReference>
<dbReference type="Proteomes" id="UP000000422">
    <property type="component" value="Chromosome"/>
</dbReference>
<evidence type="ECO:0000256" key="4">
    <source>
        <dbReference type="ARBA" id="ARBA00022475"/>
    </source>
</evidence>
<feature type="transmembrane region" description="Helical" evidence="9">
    <location>
        <begin position="354"/>
        <end position="374"/>
    </location>
</feature>
<feature type="transmembrane region" description="Helical" evidence="9">
    <location>
        <begin position="985"/>
        <end position="1011"/>
    </location>
</feature>
<protein>
    <submittedName>
        <fullName evidence="10">MULTIDRUG RESISTANCE PROTEIN MEXB</fullName>
    </submittedName>
</protein>
<dbReference type="eggNOG" id="COG0841">
    <property type="taxonomic scope" value="Bacteria"/>
</dbReference>
<dbReference type="KEGG" id="wsu:WS0770"/>
<keyword evidence="11" id="KW-1185">Reference proteome</keyword>
<evidence type="ECO:0000313" key="11">
    <source>
        <dbReference type="Proteomes" id="UP000000422"/>
    </source>
</evidence>